<dbReference type="GO" id="GO:0030659">
    <property type="term" value="C:cytoplasmic vesicle membrane"/>
    <property type="evidence" value="ECO:0007669"/>
    <property type="project" value="TreeGrafter"/>
</dbReference>
<comment type="caution">
    <text evidence="3">The sequence shown here is derived from an EMBL/GenBank/DDBJ whole genome shotgun (WGS) entry which is preliminary data.</text>
</comment>
<protein>
    <recommendedName>
        <fullName evidence="5">Transmembrane protein</fullName>
    </recommendedName>
</protein>
<reference evidence="3 4" key="1">
    <citation type="submission" date="2019-10" db="EMBL/GenBank/DDBJ databases">
        <title>Assembly and Annotation for the nematode Trichostrongylus colubriformis.</title>
        <authorList>
            <person name="Martin J."/>
        </authorList>
    </citation>
    <scope>NUCLEOTIDE SEQUENCE [LARGE SCALE GENOMIC DNA]</scope>
    <source>
        <strain evidence="3">G859</strain>
        <tissue evidence="3">Whole worm</tissue>
    </source>
</reference>
<evidence type="ECO:0000313" key="4">
    <source>
        <dbReference type="Proteomes" id="UP001331761"/>
    </source>
</evidence>
<dbReference type="InterPro" id="IPR051697">
    <property type="entry name" value="Patched_domain-protein"/>
</dbReference>
<feature type="transmembrane region" description="Helical" evidence="2">
    <location>
        <begin position="31"/>
        <end position="52"/>
    </location>
</feature>
<keyword evidence="2" id="KW-0812">Transmembrane</keyword>
<keyword evidence="2" id="KW-0472">Membrane</keyword>
<dbReference type="Gene3D" id="1.20.1640.10">
    <property type="entry name" value="Multidrug efflux transporter AcrB transmembrane domain"/>
    <property type="match status" value="1"/>
</dbReference>
<evidence type="ECO:0000313" key="3">
    <source>
        <dbReference type="EMBL" id="KAK5964194.1"/>
    </source>
</evidence>
<dbReference type="PANTHER" id="PTHR10796">
    <property type="entry name" value="PATCHED-RELATED"/>
    <property type="match status" value="1"/>
</dbReference>
<dbReference type="GO" id="GO:0006897">
    <property type="term" value="P:endocytosis"/>
    <property type="evidence" value="ECO:0007669"/>
    <property type="project" value="TreeGrafter"/>
</dbReference>
<feature type="transmembrane region" description="Helical" evidence="2">
    <location>
        <begin position="58"/>
        <end position="78"/>
    </location>
</feature>
<organism evidence="3 4">
    <name type="scientific">Trichostrongylus colubriformis</name>
    <name type="common">Black scour worm</name>
    <dbReference type="NCBI Taxonomy" id="6319"/>
    <lineage>
        <taxon>Eukaryota</taxon>
        <taxon>Metazoa</taxon>
        <taxon>Ecdysozoa</taxon>
        <taxon>Nematoda</taxon>
        <taxon>Chromadorea</taxon>
        <taxon>Rhabditida</taxon>
        <taxon>Rhabditina</taxon>
        <taxon>Rhabditomorpha</taxon>
        <taxon>Strongyloidea</taxon>
        <taxon>Trichostrongylidae</taxon>
        <taxon>Trichostrongylus</taxon>
    </lineage>
</organism>
<evidence type="ECO:0008006" key="5">
    <source>
        <dbReference type="Google" id="ProtNLM"/>
    </source>
</evidence>
<keyword evidence="2" id="KW-1133">Transmembrane helix</keyword>
<dbReference type="GO" id="GO:0018996">
    <property type="term" value="P:molting cycle, collagen and cuticulin-based cuticle"/>
    <property type="evidence" value="ECO:0007669"/>
    <property type="project" value="TreeGrafter"/>
</dbReference>
<evidence type="ECO:0000256" key="2">
    <source>
        <dbReference type="SAM" id="Phobius"/>
    </source>
</evidence>
<keyword evidence="4" id="KW-1185">Reference proteome</keyword>
<feature type="region of interest" description="Disordered" evidence="1">
    <location>
        <begin position="84"/>
        <end position="105"/>
    </location>
</feature>
<accession>A0AAN8EU82</accession>
<dbReference type="EMBL" id="WIXE01026090">
    <property type="protein sequence ID" value="KAK5964194.1"/>
    <property type="molecule type" value="Genomic_DNA"/>
</dbReference>
<evidence type="ECO:0000256" key="1">
    <source>
        <dbReference type="SAM" id="MobiDB-lite"/>
    </source>
</evidence>
<dbReference type="GO" id="GO:0005886">
    <property type="term" value="C:plasma membrane"/>
    <property type="evidence" value="ECO:0007669"/>
    <property type="project" value="TreeGrafter"/>
</dbReference>
<gene>
    <name evidence="3" type="ORF">GCK32_021382</name>
</gene>
<sequence>MDTTSKITGASVVHTPIRGTAMKVEHTIKAVALPLAQSGVSTVTCVLPLLFLPTYSSMVFVTAISLVVTFGTVHSLVVSSSIGTKVDDNDDSSFPDFASIPDSDA</sequence>
<dbReference type="AlphaFoldDB" id="A0AAN8EU82"/>
<dbReference type="Proteomes" id="UP001331761">
    <property type="component" value="Unassembled WGS sequence"/>
</dbReference>
<dbReference type="PANTHER" id="PTHR10796:SF90">
    <property type="entry name" value="SSD DOMAIN-CONTAINING PROTEIN"/>
    <property type="match status" value="1"/>
</dbReference>
<proteinExistence type="predicted"/>
<name>A0AAN8EU82_TRICO</name>